<evidence type="ECO:0000313" key="1">
    <source>
        <dbReference type="EMBL" id="GFS12548.1"/>
    </source>
</evidence>
<dbReference type="Proteomes" id="UP000762676">
    <property type="component" value="Unassembled WGS sequence"/>
</dbReference>
<accession>A0AAV4IT17</accession>
<gene>
    <name evidence="1" type="ORF">ElyMa_001373600</name>
</gene>
<keyword evidence="2" id="KW-1185">Reference proteome</keyword>
<organism evidence="1 2">
    <name type="scientific">Elysia marginata</name>
    <dbReference type="NCBI Taxonomy" id="1093978"/>
    <lineage>
        <taxon>Eukaryota</taxon>
        <taxon>Metazoa</taxon>
        <taxon>Spiralia</taxon>
        <taxon>Lophotrochozoa</taxon>
        <taxon>Mollusca</taxon>
        <taxon>Gastropoda</taxon>
        <taxon>Heterobranchia</taxon>
        <taxon>Euthyneura</taxon>
        <taxon>Panpulmonata</taxon>
        <taxon>Sacoglossa</taxon>
        <taxon>Placobranchoidea</taxon>
        <taxon>Plakobranchidae</taxon>
        <taxon>Elysia</taxon>
    </lineage>
</organism>
<name>A0AAV4IT17_9GAST</name>
<dbReference type="EMBL" id="BMAT01002731">
    <property type="protein sequence ID" value="GFS12548.1"/>
    <property type="molecule type" value="Genomic_DNA"/>
</dbReference>
<dbReference type="AlphaFoldDB" id="A0AAV4IT17"/>
<evidence type="ECO:0000313" key="2">
    <source>
        <dbReference type="Proteomes" id="UP000762676"/>
    </source>
</evidence>
<sequence length="72" mass="8046">MEACDVGRTAPEDFGTRVRRYSHESETLKYTIHAGSRTHVVAAPDFTGSHLLRLGRWPYRGTGNPLNFQGAE</sequence>
<protein>
    <submittedName>
        <fullName evidence="1">Uncharacterized protein</fullName>
    </submittedName>
</protein>
<proteinExistence type="predicted"/>
<reference evidence="1 2" key="1">
    <citation type="journal article" date="2021" name="Elife">
        <title>Chloroplast acquisition without the gene transfer in kleptoplastic sea slugs, Plakobranchus ocellatus.</title>
        <authorList>
            <person name="Maeda T."/>
            <person name="Takahashi S."/>
            <person name="Yoshida T."/>
            <person name="Shimamura S."/>
            <person name="Takaki Y."/>
            <person name="Nagai Y."/>
            <person name="Toyoda A."/>
            <person name="Suzuki Y."/>
            <person name="Arimoto A."/>
            <person name="Ishii H."/>
            <person name="Satoh N."/>
            <person name="Nishiyama T."/>
            <person name="Hasebe M."/>
            <person name="Maruyama T."/>
            <person name="Minagawa J."/>
            <person name="Obokata J."/>
            <person name="Shigenobu S."/>
        </authorList>
    </citation>
    <scope>NUCLEOTIDE SEQUENCE [LARGE SCALE GENOMIC DNA]</scope>
</reference>
<comment type="caution">
    <text evidence="1">The sequence shown here is derived from an EMBL/GenBank/DDBJ whole genome shotgun (WGS) entry which is preliminary data.</text>
</comment>